<dbReference type="SUPFAM" id="SSF48403">
    <property type="entry name" value="Ankyrin repeat"/>
    <property type="match status" value="1"/>
</dbReference>
<dbReference type="VEuPathDB" id="FungiDB:BO71DRAFT_427391"/>
<dbReference type="AlphaFoldDB" id="A0A319DK04"/>
<keyword evidence="2" id="KW-1185">Reference proteome</keyword>
<sequence>MHSSRLQFAPAQWRQVSFSPVHSRKCTADIRDHIPLGMDRIMHRSSDVDETLLRELHSIQAPITRIDFRIEAITPHTTNLSKREGQKPPGNGFCGIGPFGNGKIEAKANVNMPLLVGQGSALATAAYLGRKDIVKFLISEGALVNLLLQDGSSANALEAAEEELHTVKWWESFLDTEEQKKEVAEVLRSLSPV</sequence>
<name>A0A319DK04_9EURO</name>
<reference evidence="1 2" key="1">
    <citation type="submission" date="2018-02" db="EMBL/GenBank/DDBJ databases">
        <title>The genomes of Aspergillus section Nigri reveals drivers in fungal speciation.</title>
        <authorList>
            <consortium name="DOE Joint Genome Institute"/>
            <person name="Vesth T.C."/>
            <person name="Nybo J."/>
            <person name="Theobald S."/>
            <person name="Brandl J."/>
            <person name="Frisvad J.C."/>
            <person name="Nielsen K.F."/>
            <person name="Lyhne E.K."/>
            <person name="Kogle M.E."/>
            <person name="Kuo A."/>
            <person name="Riley R."/>
            <person name="Clum A."/>
            <person name="Nolan M."/>
            <person name="Lipzen A."/>
            <person name="Salamov A."/>
            <person name="Henrissat B."/>
            <person name="Wiebenga A."/>
            <person name="De vries R.P."/>
            <person name="Grigoriev I.V."/>
            <person name="Mortensen U.H."/>
            <person name="Andersen M.R."/>
            <person name="Baker S.E."/>
        </authorList>
    </citation>
    <scope>NUCLEOTIDE SEQUENCE [LARGE SCALE GENOMIC DNA]</scope>
    <source>
        <strain evidence="1 2">CBS 707.79</strain>
    </source>
</reference>
<dbReference type="InterPro" id="IPR036770">
    <property type="entry name" value="Ankyrin_rpt-contain_sf"/>
</dbReference>
<accession>A0A319DK04</accession>
<dbReference type="Gene3D" id="1.25.40.20">
    <property type="entry name" value="Ankyrin repeat-containing domain"/>
    <property type="match status" value="1"/>
</dbReference>
<gene>
    <name evidence="1" type="ORF">BO71DRAFT_427391</name>
</gene>
<dbReference type="Proteomes" id="UP000247810">
    <property type="component" value="Unassembled WGS sequence"/>
</dbReference>
<protein>
    <recommendedName>
        <fullName evidence="3">Ankyrin</fullName>
    </recommendedName>
</protein>
<evidence type="ECO:0000313" key="1">
    <source>
        <dbReference type="EMBL" id="PYH97184.1"/>
    </source>
</evidence>
<evidence type="ECO:0000313" key="2">
    <source>
        <dbReference type="Proteomes" id="UP000247810"/>
    </source>
</evidence>
<dbReference type="EMBL" id="KZ825828">
    <property type="protein sequence ID" value="PYH97184.1"/>
    <property type="molecule type" value="Genomic_DNA"/>
</dbReference>
<organism evidence="1 2">
    <name type="scientific">Aspergillus ellipticus CBS 707.79</name>
    <dbReference type="NCBI Taxonomy" id="1448320"/>
    <lineage>
        <taxon>Eukaryota</taxon>
        <taxon>Fungi</taxon>
        <taxon>Dikarya</taxon>
        <taxon>Ascomycota</taxon>
        <taxon>Pezizomycotina</taxon>
        <taxon>Eurotiomycetes</taxon>
        <taxon>Eurotiomycetidae</taxon>
        <taxon>Eurotiales</taxon>
        <taxon>Aspergillaceae</taxon>
        <taxon>Aspergillus</taxon>
        <taxon>Aspergillus subgen. Circumdati</taxon>
    </lineage>
</organism>
<evidence type="ECO:0008006" key="3">
    <source>
        <dbReference type="Google" id="ProtNLM"/>
    </source>
</evidence>
<dbReference type="OrthoDB" id="366390at2759"/>
<proteinExistence type="predicted"/>